<evidence type="ECO:0000259" key="3">
    <source>
        <dbReference type="PROSITE" id="PS50977"/>
    </source>
</evidence>
<dbReference type="PROSITE" id="PS50977">
    <property type="entry name" value="HTH_TETR_2"/>
    <property type="match status" value="1"/>
</dbReference>
<dbReference type="EMBL" id="JBHTLX010000024">
    <property type="protein sequence ID" value="MFD1250524.1"/>
    <property type="molecule type" value="Genomic_DNA"/>
</dbReference>
<evidence type="ECO:0000256" key="2">
    <source>
        <dbReference type="PROSITE-ProRule" id="PRU00335"/>
    </source>
</evidence>
<dbReference type="Pfam" id="PF00440">
    <property type="entry name" value="TetR_N"/>
    <property type="match status" value="1"/>
</dbReference>
<comment type="caution">
    <text evidence="4">The sequence shown here is derived from an EMBL/GenBank/DDBJ whole genome shotgun (WGS) entry which is preliminary data.</text>
</comment>
<dbReference type="InterPro" id="IPR009057">
    <property type="entry name" value="Homeodomain-like_sf"/>
</dbReference>
<evidence type="ECO:0000256" key="1">
    <source>
        <dbReference type="ARBA" id="ARBA00023125"/>
    </source>
</evidence>
<dbReference type="Proteomes" id="UP001597229">
    <property type="component" value="Unassembled WGS sequence"/>
</dbReference>
<proteinExistence type="predicted"/>
<sequence length="193" mass="20322">MTSAVVRERGSRPGRAGILTAATGLFAVQGVSGTSLQQIAEAAGITKAAVYHHFPTKDDVVAAVLAPALDALRQIVRTAGAHQDPRGRIEATIIGLANQAVQHRLVWSVLMQDAGVADHVRNDPTHEELFDGLQTLLSGPTPSTSDRLLVSVFLSGLLGPLLDPRCADIGDDDLREGIVRAGRRLLLDATDAA</sequence>
<evidence type="ECO:0000313" key="4">
    <source>
        <dbReference type="EMBL" id="MFD1250524.1"/>
    </source>
</evidence>
<protein>
    <submittedName>
        <fullName evidence="4">TetR/AcrR family transcriptional regulator</fullName>
    </submittedName>
</protein>
<keyword evidence="5" id="KW-1185">Reference proteome</keyword>
<dbReference type="RefSeq" id="WP_367919008.1">
    <property type="nucleotide sequence ID" value="NZ_BAABAC010000018.1"/>
</dbReference>
<name>A0ABW3W5Q6_9ACTN</name>
<dbReference type="InterPro" id="IPR001647">
    <property type="entry name" value="HTH_TetR"/>
</dbReference>
<reference evidence="5" key="1">
    <citation type="journal article" date="2019" name="Int. J. Syst. Evol. Microbiol.">
        <title>The Global Catalogue of Microorganisms (GCM) 10K type strain sequencing project: providing services to taxonomists for standard genome sequencing and annotation.</title>
        <authorList>
            <consortium name="The Broad Institute Genomics Platform"/>
            <consortium name="The Broad Institute Genome Sequencing Center for Infectious Disease"/>
            <person name="Wu L."/>
            <person name="Ma J."/>
        </authorList>
    </citation>
    <scope>NUCLEOTIDE SEQUENCE [LARGE SCALE GENOMIC DNA]</scope>
    <source>
        <strain evidence="5">CCUG 52478</strain>
    </source>
</reference>
<feature type="domain" description="HTH tetR-type" evidence="3">
    <location>
        <begin position="12"/>
        <end position="72"/>
    </location>
</feature>
<gene>
    <name evidence="4" type="ORF">ACFQ3F_22215</name>
</gene>
<dbReference type="Gene3D" id="1.10.357.10">
    <property type="entry name" value="Tetracycline Repressor, domain 2"/>
    <property type="match status" value="1"/>
</dbReference>
<keyword evidence="1 2" id="KW-0238">DNA-binding</keyword>
<feature type="DNA-binding region" description="H-T-H motif" evidence="2">
    <location>
        <begin position="35"/>
        <end position="54"/>
    </location>
</feature>
<evidence type="ECO:0000313" key="5">
    <source>
        <dbReference type="Proteomes" id="UP001597229"/>
    </source>
</evidence>
<dbReference type="SUPFAM" id="SSF46689">
    <property type="entry name" value="Homeodomain-like"/>
    <property type="match status" value="1"/>
</dbReference>
<dbReference type="PANTHER" id="PTHR30055">
    <property type="entry name" value="HTH-TYPE TRANSCRIPTIONAL REGULATOR RUTR"/>
    <property type="match status" value="1"/>
</dbReference>
<dbReference type="PRINTS" id="PR00455">
    <property type="entry name" value="HTHTETR"/>
</dbReference>
<dbReference type="PANTHER" id="PTHR30055:SF226">
    <property type="entry name" value="HTH-TYPE TRANSCRIPTIONAL REGULATOR PKSA"/>
    <property type="match status" value="1"/>
</dbReference>
<dbReference type="InterPro" id="IPR050109">
    <property type="entry name" value="HTH-type_TetR-like_transc_reg"/>
</dbReference>
<accession>A0ABW3W5Q6</accession>
<organism evidence="4 5">
    <name type="scientific">Nocardioides ginsengisoli</name>
    <dbReference type="NCBI Taxonomy" id="363868"/>
    <lineage>
        <taxon>Bacteria</taxon>
        <taxon>Bacillati</taxon>
        <taxon>Actinomycetota</taxon>
        <taxon>Actinomycetes</taxon>
        <taxon>Propionibacteriales</taxon>
        <taxon>Nocardioidaceae</taxon>
        <taxon>Nocardioides</taxon>
    </lineage>
</organism>
<dbReference type="InterPro" id="IPR023772">
    <property type="entry name" value="DNA-bd_HTH_TetR-type_CS"/>
</dbReference>
<dbReference type="PROSITE" id="PS01081">
    <property type="entry name" value="HTH_TETR_1"/>
    <property type="match status" value="1"/>
</dbReference>